<comment type="caution">
    <text evidence="8">The sequence shown here is derived from an EMBL/GenBank/DDBJ whole genome shotgun (WGS) entry which is preliminary data.</text>
</comment>
<dbReference type="InterPro" id="IPR019776">
    <property type="entry name" value="Flagellar_basal_body_rod_CS"/>
</dbReference>
<evidence type="ECO:0000256" key="4">
    <source>
        <dbReference type="ARBA" id="ARBA00023143"/>
    </source>
</evidence>
<name>A0ABX3UWD0_9GAMM</name>
<comment type="subunit">
    <text evidence="6">The basal body constitutes a major portion of the flagellar organelle and consists of a number of rings mounted on a central rod.</text>
</comment>
<dbReference type="PIRSF" id="PIRSF002889">
    <property type="entry name" value="Rod_FlgB"/>
    <property type="match status" value="1"/>
</dbReference>
<evidence type="ECO:0000256" key="5">
    <source>
        <dbReference type="ARBA" id="ARBA00024934"/>
    </source>
</evidence>
<dbReference type="InterPro" id="IPR006300">
    <property type="entry name" value="FlgB"/>
</dbReference>
<comment type="similarity">
    <text evidence="2 6">Belongs to the flagella basal body rod proteins family.</text>
</comment>
<keyword evidence="8" id="KW-0282">Flagellum</keyword>
<gene>
    <name evidence="8" type="ORF">HA46_03215</name>
</gene>
<protein>
    <recommendedName>
        <fullName evidence="3 6">Flagellar basal body rod protein FlgB</fullName>
    </recommendedName>
</protein>
<accession>A0ABX3UWD0</accession>
<proteinExistence type="inferred from homology"/>
<sequence>MIDRLDNELRFQQQALNLLDRRQEVLASNIANADTPGYLARDIDFSKSLKTALMRQHDNNSLTLNLTSGRHISAQAKGVNHEALLYRIPDQPSADGNTVDMDRERVNFADNSVKYQSSLTFLGSQIKSMMSVINQG</sequence>
<dbReference type="Pfam" id="PF00460">
    <property type="entry name" value="Flg_bb_rod"/>
    <property type="match status" value="1"/>
</dbReference>
<dbReference type="Proteomes" id="UP000193785">
    <property type="component" value="Unassembled WGS sequence"/>
</dbReference>
<reference evidence="8 9" key="1">
    <citation type="journal article" date="2017" name="Antonie Van Leeuwenhoek">
        <title>Phylogenomic resolution of the bacterial genus Pantoea and its relationship with Erwinia and Tatumella.</title>
        <authorList>
            <person name="Palmer M."/>
            <person name="Steenkamp E.T."/>
            <person name="Coetzee M.P."/>
            <person name="Chan W.Y."/>
            <person name="van Zyl E."/>
            <person name="De Maayer P."/>
            <person name="Coutinho T.A."/>
            <person name="Blom J."/>
            <person name="Smits T.H."/>
            <person name="Duffy B."/>
            <person name="Venter S.N."/>
        </authorList>
    </citation>
    <scope>NUCLEOTIDE SEQUENCE [LARGE SCALE GENOMIC DNA]</scope>
    <source>
        <strain evidence="8 9">LMG 5345</strain>
    </source>
</reference>
<keyword evidence="9" id="KW-1185">Reference proteome</keyword>
<keyword evidence="4 6" id="KW-0975">Bacterial flagellum</keyword>
<evidence type="ECO:0000256" key="3">
    <source>
        <dbReference type="ARBA" id="ARBA00014376"/>
    </source>
</evidence>
<dbReference type="RefSeq" id="WP_033792041.1">
    <property type="nucleotide sequence ID" value="NZ_CCAQ010000014.1"/>
</dbReference>
<dbReference type="InterPro" id="IPR001444">
    <property type="entry name" value="Flag_bb_rod_N"/>
</dbReference>
<dbReference type="EMBL" id="MLJJ01000004">
    <property type="protein sequence ID" value="ORN02577.1"/>
    <property type="molecule type" value="Genomic_DNA"/>
</dbReference>
<evidence type="ECO:0000256" key="6">
    <source>
        <dbReference type="PIRNR" id="PIRNR002889"/>
    </source>
</evidence>
<feature type="domain" description="Flagellar basal body rod protein N-terminal" evidence="7">
    <location>
        <begin position="9"/>
        <end position="38"/>
    </location>
</feature>
<organism evidence="8 9">
    <name type="scientific">Pantoea septica</name>
    <dbReference type="NCBI Taxonomy" id="472695"/>
    <lineage>
        <taxon>Bacteria</taxon>
        <taxon>Pseudomonadati</taxon>
        <taxon>Pseudomonadota</taxon>
        <taxon>Gammaproteobacteria</taxon>
        <taxon>Enterobacterales</taxon>
        <taxon>Erwiniaceae</taxon>
        <taxon>Pantoea</taxon>
    </lineage>
</organism>
<evidence type="ECO:0000256" key="1">
    <source>
        <dbReference type="ARBA" id="ARBA00004117"/>
    </source>
</evidence>
<dbReference type="PANTHER" id="PTHR30435">
    <property type="entry name" value="FLAGELLAR PROTEIN"/>
    <property type="match status" value="1"/>
</dbReference>
<evidence type="ECO:0000256" key="2">
    <source>
        <dbReference type="ARBA" id="ARBA00009677"/>
    </source>
</evidence>
<evidence type="ECO:0000313" key="8">
    <source>
        <dbReference type="EMBL" id="ORN02577.1"/>
    </source>
</evidence>
<comment type="function">
    <text evidence="5 6">Structural component of flagellum, the bacterial motility apparatus. Part of the rod structure of flagellar basal body.</text>
</comment>
<keyword evidence="8" id="KW-0966">Cell projection</keyword>
<evidence type="ECO:0000313" key="9">
    <source>
        <dbReference type="Proteomes" id="UP000193785"/>
    </source>
</evidence>
<dbReference type="PROSITE" id="PS00588">
    <property type="entry name" value="FLAGELLA_BB_ROD"/>
    <property type="match status" value="1"/>
</dbReference>
<dbReference type="NCBIfam" id="TIGR01396">
    <property type="entry name" value="FlgB"/>
    <property type="match status" value="1"/>
</dbReference>
<comment type="subcellular location">
    <subcellularLocation>
        <location evidence="1 6">Bacterial flagellum basal body</location>
    </subcellularLocation>
</comment>
<dbReference type="PANTHER" id="PTHR30435:SF12">
    <property type="entry name" value="FLAGELLAR BASAL BODY ROD PROTEIN FLGB"/>
    <property type="match status" value="1"/>
</dbReference>
<keyword evidence="8" id="KW-0969">Cilium</keyword>
<evidence type="ECO:0000259" key="7">
    <source>
        <dbReference type="Pfam" id="PF00460"/>
    </source>
</evidence>